<dbReference type="InterPro" id="IPR001980">
    <property type="entry name" value="PPAT"/>
</dbReference>
<evidence type="ECO:0000256" key="9">
    <source>
        <dbReference type="HAMAP-Rule" id="MF_00151"/>
    </source>
</evidence>
<dbReference type="GO" id="GO:0005524">
    <property type="term" value="F:ATP binding"/>
    <property type="evidence" value="ECO:0007669"/>
    <property type="project" value="UniProtKB-KW"/>
</dbReference>
<evidence type="ECO:0000256" key="2">
    <source>
        <dbReference type="ARBA" id="ARBA00022679"/>
    </source>
</evidence>
<keyword evidence="12" id="KW-1185">Reference proteome</keyword>
<feature type="binding site" evidence="9">
    <location>
        <begin position="124"/>
        <end position="130"/>
    </location>
    <ligand>
        <name>ATP</name>
        <dbReference type="ChEBI" id="CHEBI:30616"/>
    </ligand>
</feature>
<evidence type="ECO:0000256" key="7">
    <source>
        <dbReference type="ARBA" id="ARBA00022993"/>
    </source>
</evidence>
<feature type="domain" description="Cytidyltransferase-like" evidence="10">
    <location>
        <begin position="5"/>
        <end position="134"/>
    </location>
</feature>
<keyword evidence="2 9" id="KW-0808">Transferase</keyword>
<dbReference type="InterPro" id="IPR004821">
    <property type="entry name" value="Cyt_trans-like"/>
</dbReference>
<evidence type="ECO:0000259" key="10">
    <source>
        <dbReference type="Pfam" id="PF01467"/>
    </source>
</evidence>
<feature type="binding site" evidence="9">
    <location>
        <position position="41"/>
    </location>
    <ligand>
        <name>substrate</name>
    </ligand>
</feature>
<dbReference type="GO" id="GO:0005737">
    <property type="term" value="C:cytoplasm"/>
    <property type="evidence" value="ECO:0007669"/>
    <property type="project" value="UniProtKB-SubCell"/>
</dbReference>
<dbReference type="Gene3D" id="3.40.50.620">
    <property type="entry name" value="HUPs"/>
    <property type="match status" value="1"/>
</dbReference>
<feature type="binding site" evidence="9">
    <location>
        <begin position="89"/>
        <end position="91"/>
    </location>
    <ligand>
        <name>ATP</name>
        <dbReference type="ChEBI" id="CHEBI:30616"/>
    </ligand>
</feature>
<evidence type="ECO:0000256" key="1">
    <source>
        <dbReference type="ARBA" id="ARBA00022490"/>
    </source>
</evidence>
<dbReference type="NCBIfam" id="TIGR01510">
    <property type="entry name" value="coaD_prev_kdtB"/>
    <property type="match status" value="1"/>
</dbReference>
<comment type="similarity">
    <text evidence="9">Belongs to the bacterial CoaD family.</text>
</comment>
<dbReference type="Proteomes" id="UP000063919">
    <property type="component" value="Chromosome"/>
</dbReference>
<dbReference type="PANTHER" id="PTHR21342">
    <property type="entry name" value="PHOSPHOPANTETHEINE ADENYLYLTRANSFERASE"/>
    <property type="match status" value="1"/>
</dbReference>
<dbReference type="HAMAP" id="MF_00151">
    <property type="entry name" value="PPAT_bact"/>
    <property type="match status" value="1"/>
</dbReference>
<comment type="catalytic activity">
    <reaction evidence="8 9">
        <text>(R)-4'-phosphopantetheine + ATP + H(+) = 3'-dephospho-CoA + diphosphate</text>
        <dbReference type="Rhea" id="RHEA:19801"/>
        <dbReference type="ChEBI" id="CHEBI:15378"/>
        <dbReference type="ChEBI" id="CHEBI:30616"/>
        <dbReference type="ChEBI" id="CHEBI:33019"/>
        <dbReference type="ChEBI" id="CHEBI:57328"/>
        <dbReference type="ChEBI" id="CHEBI:61723"/>
        <dbReference type="EC" id="2.7.7.3"/>
    </reaction>
</comment>
<evidence type="ECO:0000256" key="5">
    <source>
        <dbReference type="ARBA" id="ARBA00022840"/>
    </source>
</evidence>
<feature type="binding site" evidence="9">
    <location>
        <position position="88"/>
    </location>
    <ligand>
        <name>substrate</name>
    </ligand>
</feature>
<comment type="cofactor">
    <cofactor evidence="9">
        <name>Mg(2+)</name>
        <dbReference type="ChEBI" id="CHEBI:18420"/>
    </cofactor>
</comment>
<gene>
    <name evidence="9 11" type="primary">coaD</name>
    <name evidence="11" type="ORF">SCANT_v1c08880</name>
</gene>
<dbReference type="AlphaFoldDB" id="A0A0M3SJI5"/>
<evidence type="ECO:0000256" key="4">
    <source>
        <dbReference type="ARBA" id="ARBA00022741"/>
    </source>
</evidence>
<evidence type="ECO:0000313" key="11">
    <source>
        <dbReference type="EMBL" id="ALD66794.1"/>
    </source>
</evidence>
<dbReference type="EC" id="2.7.7.3" evidence="9"/>
<keyword evidence="3 9" id="KW-0548">Nucleotidyltransferase</keyword>
<keyword evidence="5 9" id="KW-0067">ATP-binding</keyword>
<keyword evidence="1 9" id="KW-0963">Cytoplasm</keyword>
<dbReference type="OrthoDB" id="9806661at2"/>
<keyword evidence="7 9" id="KW-0173">Coenzyme A biosynthesis</keyword>
<keyword evidence="6 9" id="KW-0460">Magnesium</keyword>
<dbReference type="GO" id="GO:0004595">
    <property type="term" value="F:pantetheine-phosphate adenylyltransferase activity"/>
    <property type="evidence" value="ECO:0007669"/>
    <property type="project" value="UniProtKB-UniRule"/>
</dbReference>
<dbReference type="EMBL" id="CP012622">
    <property type="protein sequence ID" value="ALD66794.1"/>
    <property type="molecule type" value="Genomic_DNA"/>
</dbReference>
<reference evidence="11 12" key="1">
    <citation type="journal article" date="2015" name="Genome Announc.">
        <title>Complete Genome Sequence of Spiroplasma cantharicola CC-1T (DSM 21588), a Bacterium Isolated from Soldier Beetle (Cantharis carolinus).</title>
        <authorList>
            <person name="Lo W.S."/>
            <person name="Liu P.Y."/>
            <person name="Kuo C.H."/>
        </authorList>
    </citation>
    <scope>NUCLEOTIDE SEQUENCE [LARGE SCALE GENOMIC DNA]</scope>
    <source>
        <strain evidence="11 12">CC-1</strain>
    </source>
</reference>
<feature type="binding site" evidence="9">
    <location>
        <position position="74"/>
    </location>
    <ligand>
        <name>substrate</name>
    </ligand>
</feature>
<evidence type="ECO:0000256" key="8">
    <source>
        <dbReference type="ARBA" id="ARBA00029346"/>
    </source>
</evidence>
<dbReference type="STRING" id="362837.SCANT_v1c08880"/>
<dbReference type="NCBIfam" id="TIGR00125">
    <property type="entry name" value="cyt_tran_rel"/>
    <property type="match status" value="1"/>
</dbReference>
<dbReference type="Pfam" id="PF01467">
    <property type="entry name" value="CTP_transf_like"/>
    <property type="match status" value="1"/>
</dbReference>
<dbReference type="KEGG" id="scj:SCANT_v1c08880"/>
<comment type="pathway">
    <text evidence="9">Cofactor biosynthesis; coenzyme A biosynthesis; CoA from (R)-pantothenate: step 4/5.</text>
</comment>
<evidence type="ECO:0000256" key="3">
    <source>
        <dbReference type="ARBA" id="ARBA00022695"/>
    </source>
</evidence>
<dbReference type="PRINTS" id="PR01020">
    <property type="entry name" value="LPSBIOSNTHSS"/>
</dbReference>
<comment type="subcellular location">
    <subcellularLocation>
        <location evidence="9">Cytoplasm</location>
    </subcellularLocation>
</comment>
<comment type="subunit">
    <text evidence="9">Homohexamer.</text>
</comment>
<feature type="binding site" evidence="9">
    <location>
        <begin position="9"/>
        <end position="10"/>
    </location>
    <ligand>
        <name>ATP</name>
        <dbReference type="ChEBI" id="CHEBI:30616"/>
    </ligand>
</feature>
<proteinExistence type="inferred from homology"/>
<dbReference type="PATRIC" id="fig|362837.3.peg.904"/>
<name>A0A0M3SJI5_9MOLU</name>
<feature type="binding site" evidence="9">
    <location>
        <position position="17"/>
    </location>
    <ligand>
        <name>ATP</name>
        <dbReference type="ChEBI" id="CHEBI:30616"/>
    </ligand>
</feature>
<dbReference type="UniPathway" id="UPA00241">
    <property type="reaction ID" value="UER00355"/>
</dbReference>
<organism evidence="11 12">
    <name type="scientific">Spiroplasma cantharicola</name>
    <dbReference type="NCBI Taxonomy" id="362837"/>
    <lineage>
        <taxon>Bacteria</taxon>
        <taxon>Bacillati</taxon>
        <taxon>Mycoplasmatota</taxon>
        <taxon>Mollicutes</taxon>
        <taxon>Entomoplasmatales</taxon>
        <taxon>Spiroplasmataceae</taxon>
        <taxon>Spiroplasma</taxon>
    </lineage>
</organism>
<feature type="site" description="Transition state stabilizer" evidence="9">
    <location>
        <position position="17"/>
    </location>
</feature>
<keyword evidence="4 9" id="KW-0547">Nucleotide-binding</keyword>
<dbReference type="RefSeq" id="WP_053946542.1">
    <property type="nucleotide sequence ID" value="NZ_CP012622.1"/>
</dbReference>
<protein>
    <recommendedName>
        <fullName evidence="9">Phosphopantetheine adenylyltransferase</fullName>
        <ecNumber evidence="9">2.7.7.3</ecNumber>
    </recommendedName>
    <alternativeName>
        <fullName evidence="9">Dephospho-CoA pyrophosphorylase</fullName>
    </alternativeName>
    <alternativeName>
        <fullName evidence="9">Pantetheine-phosphate adenylyltransferase</fullName>
        <shortName evidence="9">PPAT</shortName>
    </alternativeName>
</protein>
<dbReference type="GO" id="GO:0015937">
    <property type="term" value="P:coenzyme A biosynthetic process"/>
    <property type="evidence" value="ECO:0007669"/>
    <property type="project" value="UniProtKB-UniRule"/>
</dbReference>
<evidence type="ECO:0000256" key="6">
    <source>
        <dbReference type="ARBA" id="ARBA00022842"/>
    </source>
</evidence>
<dbReference type="InterPro" id="IPR014729">
    <property type="entry name" value="Rossmann-like_a/b/a_fold"/>
</dbReference>
<sequence>MKKAIYPGSFDPFHEGHLNILVKAAKLFDEVIVVITKNISKSEKPDLNQRIEKIKSMIKGLKNVKIEINENKLTADFAKQRKIKYIVRGIRDSQTLDYEIELYDGNKSIYDELETILFLSDNKNRKISSTLLKEIEKYKSEE</sequence>
<feature type="binding site" evidence="9">
    <location>
        <position position="99"/>
    </location>
    <ligand>
        <name>ATP</name>
        <dbReference type="ChEBI" id="CHEBI:30616"/>
    </ligand>
</feature>
<dbReference type="PANTHER" id="PTHR21342:SF1">
    <property type="entry name" value="PHOSPHOPANTETHEINE ADENYLYLTRANSFERASE"/>
    <property type="match status" value="1"/>
</dbReference>
<evidence type="ECO:0000313" key="12">
    <source>
        <dbReference type="Proteomes" id="UP000063919"/>
    </source>
</evidence>
<accession>A0A0M3SJI5</accession>
<comment type="function">
    <text evidence="9">Reversibly transfers an adenylyl group from ATP to 4'-phosphopantetheine, yielding dephospho-CoA (dPCoA) and pyrophosphate.</text>
</comment>
<dbReference type="SUPFAM" id="SSF52374">
    <property type="entry name" value="Nucleotidylyl transferase"/>
    <property type="match status" value="1"/>
</dbReference>
<feature type="binding site" evidence="9">
    <location>
        <position position="9"/>
    </location>
    <ligand>
        <name>substrate</name>
    </ligand>
</feature>